<dbReference type="SMART" id="SM00530">
    <property type="entry name" value="HTH_XRE"/>
    <property type="match status" value="1"/>
</dbReference>
<dbReference type="Gene3D" id="1.10.260.40">
    <property type="entry name" value="lambda repressor-like DNA-binding domains"/>
    <property type="match status" value="1"/>
</dbReference>
<evidence type="ECO:0000256" key="4">
    <source>
        <dbReference type="SAM" id="MobiDB-lite"/>
    </source>
</evidence>
<dbReference type="InterPro" id="IPR010982">
    <property type="entry name" value="Lambda_DNA-bd_dom_sf"/>
</dbReference>
<feature type="region of interest" description="Disordered" evidence="4">
    <location>
        <begin position="72"/>
        <end position="91"/>
    </location>
</feature>
<evidence type="ECO:0000259" key="5">
    <source>
        <dbReference type="PROSITE" id="PS50943"/>
    </source>
</evidence>
<dbReference type="GO" id="GO:0005829">
    <property type="term" value="C:cytosol"/>
    <property type="evidence" value="ECO:0007669"/>
    <property type="project" value="TreeGrafter"/>
</dbReference>
<dbReference type="GO" id="GO:0003677">
    <property type="term" value="F:DNA binding"/>
    <property type="evidence" value="ECO:0007669"/>
    <property type="project" value="UniProtKB-KW"/>
</dbReference>
<accession>A0A3L7J8T4</accession>
<dbReference type="InterPro" id="IPR001387">
    <property type="entry name" value="Cro/C1-type_HTH"/>
</dbReference>
<keyword evidence="7" id="KW-1185">Reference proteome</keyword>
<dbReference type="EMBL" id="RCWN01000001">
    <property type="protein sequence ID" value="RLQ86834.1"/>
    <property type="molecule type" value="Genomic_DNA"/>
</dbReference>
<evidence type="ECO:0000313" key="7">
    <source>
        <dbReference type="Proteomes" id="UP000281094"/>
    </source>
</evidence>
<dbReference type="GO" id="GO:0003700">
    <property type="term" value="F:DNA-binding transcription factor activity"/>
    <property type="evidence" value="ECO:0007669"/>
    <property type="project" value="TreeGrafter"/>
</dbReference>
<evidence type="ECO:0000256" key="1">
    <source>
        <dbReference type="ARBA" id="ARBA00023015"/>
    </source>
</evidence>
<dbReference type="PANTHER" id="PTHR46797:SF23">
    <property type="entry name" value="HTH-TYPE TRANSCRIPTIONAL REGULATOR SUTR"/>
    <property type="match status" value="1"/>
</dbReference>
<protein>
    <submittedName>
        <fullName evidence="6">XRE family transcriptional regulator</fullName>
    </submittedName>
</protein>
<reference evidence="6 7" key="1">
    <citation type="submission" date="2018-10" db="EMBL/GenBank/DDBJ databases">
        <title>Notoacmeibacter sp. M2BS9Y-3-1, whole genome shotgun sequence.</title>
        <authorList>
            <person name="Tuo L."/>
        </authorList>
    </citation>
    <scope>NUCLEOTIDE SEQUENCE [LARGE SCALE GENOMIC DNA]</scope>
    <source>
        <strain evidence="6 7">M2BS9Y-3-1</strain>
    </source>
</reference>
<feature type="domain" description="HTH cro/C1-type" evidence="5">
    <location>
        <begin position="11"/>
        <end position="65"/>
    </location>
</feature>
<dbReference type="Pfam" id="PF01381">
    <property type="entry name" value="HTH_3"/>
    <property type="match status" value="1"/>
</dbReference>
<dbReference type="RefSeq" id="WP_121643803.1">
    <property type="nucleotide sequence ID" value="NZ_RCWN01000001.1"/>
</dbReference>
<comment type="caution">
    <text evidence="6">The sequence shown here is derived from an EMBL/GenBank/DDBJ whole genome shotgun (WGS) entry which is preliminary data.</text>
</comment>
<name>A0A3L7J8T4_9HYPH</name>
<organism evidence="6 7">
    <name type="scientific">Notoacmeibacter ruber</name>
    <dbReference type="NCBI Taxonomy" id="2670375"/>
    <lineage>
        <taxon>Bacteria</taxon>
        <taxon>Pseudomonadati</taxon>
        <taxon>Pseudomonadota</taxon>
        <taxon>Alphaproteobacteria</taxon>
        <taxon>Hyphomicrobiales</taxon>
        <taxon>Notoacmeibacteraceae</taxon>
        <taxon>Notoacmeibacter</taxon>
    </lineage>
</organism>
<dbReference type="AlphaFoldDB" id="A0A3L7J8T4"/>
<dbReference type="SUPFAM" id="SSF47413">
    <property type="entry name" value="lambda repressor-like DNA-binding domains"/>
    <property type="match status" value="1"/>
</dbReference>
<evidence type="ECO:0000256" key="3">
    <source>
        <dbReference type="ARBA" id="ARBA00023163"/>
    </source>
</evidence>
<feature type="compositionally biased region" description="Basic residues" evidence="4">
    <location>
        <begin position="81"/>
        <end position="91"/>
    </location>
</feature>
<dbReference type="Proteomes" id="UP000281094">
    <property type="component" value="Unassembled WGS sequence"/>
</dbReference>
<proteinExistence type="predicted"/>
<dbReference type="InterPro" id="IPR050807">
    <property type="entry name" value="TransReg_Diox_bact_type"/>
</dbReference>
<dbReference type="PROSITE" id="PS50943">
    <property type="entry name" value="HTH_CROC1"/>
    <property type="match status" value="1"/>
</dbReference>
<keyword evidence="2" id="KW-0238">DNA-binding</keyword>
<keyword evidence="1" id="KW-0805">Transcription regulation</keyword>
<evidence type="ECO:0000256" key="2">
    <source>
        <dbReference type="ARBA" id="ARBA00023125"/>
    </source>
</evidence>
<sequence length="91" mass="10006">MDVRATIGWNMRRLRVAKGLSQERLALEAGIDRSYVGRIERGSENVTVSTLEAVAKLLEVEVADLFTTVTDAGNEQPRLPSGRKPKVKRGA</sequence>
<gene>
    <name evidence="6" type="ORF">D8780_00065</name>
</gene>
<dbReference type="PANTHER" id="PTHR46797">
    <property type="entry name" value="HTH-TYPE TRANSCRIPTIONAL REGULATOR"/>
    <property type="match status" value="1"/>
</dbReference>
<keyword evidence="3" id="KW-0804">Transcription</keyword>
<dbReference type="CDD" id="cd00093">
    <property type="entry name" value="HTH_XRE"/>
    <property type="match status" value="1"/>
</dbReference>
<evidence type="ECO:0000313" key="6">
    <source>
        <dbReference type="EMBL" id="RLQ86834.1"/>
    </source>
</evidence>